<dbReference type="Proteomes" id="UP000694580">
    <property type="component" value="Chromosome 4"/>
</dbReference>
<dbReference type="Ensembl" id="ENSDCDT00010008184.1">
    <property type="protein sequence ID" value="ENSDCDP00010007797.1"/>
    <property type="gene ID" value="ENSDCDG00010003490.1"/>
</dbReference>
<name>A0AAY4AFW7_9TELE</name>
<evidence type="ECO:0000313" key="2">
    <source>
        <dbReference type="Proteomes" id="UP000694580"/>
    </source>
</evidence>
<proteinExistence type="predicted"/>
<keyword evidence="2" id="KW-1185">Reference proteome</keyword>
<reference evidence="1" key="3">
    <citation type="submission" date="2025-09" db="UniProtKB">
        <authorList>
            <consortium name="Ensembl"/>
        </authorList>
    </citation>
    <scope>IDENTIFICATION</scope>
</reference>
<organism evidence="1 2">
    <name type="scientific">Denticeps clupeoides</name>
    <name type="common">denticle herring</name>
    <dbReference type="NCBI Taxonomy" id="299321"/>
    <lineage>
        <taxon>Eukaryota</taxon>
        <taxon>Metazoa</taxon>
        <taxon>Chordata</taxon>
        <taxon>Craniata</taxon>
        <taxon>Vertebrata</taxon>
        <taxon>Euteleostomi</taxon>
        <taxon>Actinopterygii</taxon>
        <taxon>Neopterygii</taxon>
        <taxon>Teleostei</taxon>
        <taxon>Clupei</taxon>
        <taxon>Clupeiformes</taxon>
        <taxon>Denticipitoidei</taxon>
        <taxon>Denticipitidae</taxon>
        <taxon>Denticeps</taxon>
    </lineage>
</organism>
<dbReference type="GeneTree" id="ENSGT01030000235262"/>
<reference evidence="1 2" key="1">
    <citation type="submission" date="2020-06" db="EMBL/GenBank/DDBJ databases">
        <authorList>
            <consortium name="Wellcome Sanger Institute Data Sharing"/>
        </authorList>
    </citation>
    <scope>NUCLEOTIDE SEQUENCE [LARGE SCALE GENOMIC DNA]</scope>
</reference>
<evidence type="ECO:0000313" key="1">
    <source>
        <dbReference type="Ensembl" id="ENSDCDP00010007797.1"/>
    </source>
</evidence>
<sequence length="82" mass="9031">TPGLCPVQYADPSNGCGRGAGLTSRCSRVKTMGSDTKTRLDSLLMEAERMCELTVSVRFWPPTSVLSFMVAFSTVRNWPRCL</sequence>
<dbReference type="AlphaFoldDB" id="A0AAY4AFW7"/>
<accession>A0AAY4AFW7</accession>
<protein>
    <submittedName>
        <fullName evidence="1">Uncharacterized protein</fullName>
    </submittedName>
</protein>
<reference evidence="1" key="2">
    <citation type="submission" date="2025-08" db="UniProtKB">
        <authorList>
            <consortium name="Ensembl"/>
        </authorList>
    </citation>
    <scope>IDENTIFICATION</scope>
</reference>